<dbReference type="Gene3D" id="3.40.50.1240">
    <property type="entry name" value="Phosphoglycerate mutase-like"/>
    <property type="match status" value="1"/>
</dbReference>
<dbReference type="Pfam" id="PF00328">
    <property type="entry name" value="His_Phos_2"/>
    <property type="match status" value="1"/>
</dbReference>
<dbReference type="GO" id="GO:0003993">
    <property type="term" value="F:acid phosphatase activity"/>
    <property type="evidence" value="ECO:0007669"/>
    <property type="project" value="UniProtKB-EC"/>
</dbReference>
<feature type="chain" id="PRO_5005892640" evidence="3">
    <location>
        <begin position="24"/>
        <end position="461"/>
    </location>
</feature>
<protein>
    <submittedName>
        <fullName evidence="5">Acid phosphatase</fullName>
    </submittedName>
</protein>
<dbReference type="Proteomes" id="UP000038045">
    <property type="component" value="Unplaced"/>
</dbReference>
<evidence type="ECO:0000256" key="2">
    <source>
        <dbReference type="ARBA" id="ARBA00005375"/>
    </source>
</evidence>
<proteinExistence type="inferred from homology"/>
<dbReference type="SUPFAM" id="SSF53254">
    <property type="entry name" value="Phosphoglycerate mutase-like"/>
    <property type="match status" value="1"/>
</dbReference>
<dbReference type="InterPro" id="IPR000560">
    <property type="entry name" value="His_Pase_clade-2"/>
</dbReference>
<dbReference type="PROSITE" id="PS00616">
    <property type="entry name" value="HIS_ACID_PHOSPHAT_1"/>
    <property type="match status" value="1"/>
</dbReference>
<accession>A0A0N5A408</accession>
<keyword evidence="3" id="KW-0732">Signal</keyword>
<dbReference type="InterPro" id="IPR050645">
    <property type="entry name" value="Histidine_acid_phosphatase"/>
</dbReference>
<name>A0A0N5A408_PARTI</name>
<dbReference type="PANTHER" id="PTHR11567:SF206">
    <property type="entry name" value="HISTIDINE ACID PHOSPHATASE-RELATED"/>
    <property type="match status" value="1"/>
</dbReference>
<evidence type="ECO:0000313" key="4">
    <source>
        <dbReference type="Proteomes" id="UP000038045"/>
    </source>
</evidence>
<dbReference type="InterPro" id="IPR029033">
    <property type="entry name" value="His_PPase_superfam"/>
</dbReference>
<feature type="signal peptide" evidence="3">
    <location>
        <begin position="1"/>
        <end position="23"/>
    </location>
</feature>
<sequence>MKSPVNLLSVILILGGVATVVLTQNNAKLIFIQSVWRHGDRSPTIGYPGDLLDESAWPQGWGQLSPLGMQEHVLLGKKIKNRYYDQLNFIGKNYYNHDIYVRSTDVNRTIISAISNFIGFYDQTVTNNDVPAIKEWPSNYIPIPIHTVDDDSDYIANPDWICPRRYKLYDLLKKTPEYVNATAKCGDLLKYLSTWSNSTVTMENLWLMRDGVFIEKTNLKKIPTWINDTIFNKMEECDNIMDDLNNGYNIAPYQKFDIGLEISKLRGGALINEIVNRMEIKKKCNDNDPSVKGSSICRLKYYVYSAHDTTVASFLTVLGKGVKGQLVPTGLPHYSAATFVELWQDNTSKQYYVKTQYVYPPNGTFGIDLSEKKFCNYSDADLNDSTKHTFCDFTQILPNANNGLITLDQFAKNAAPYNINGYQDLCLNVTLISKNNGSSNNSVISFFMLTFFFIIQFTISF</sequence>
<dbReference type="WBParaSite" id="PTRK_0001636100.1">
    <property type="protein sequence ID" value="PTRK_0001636100.1"/>
    <property type="gene ID" value="PTRK_0001636100"/>
</dbReference>
<reference evidence="5" key="1">
    <citation type="submission" date="2017-02" db="UniProtKB">
        <authorList>
            <consortium name="WormBaseParasite"/>
        </authorList>
    </citation>
    <scope>IDENTIFICATION</scope>
</reference>
<evidence type="ECO:0000256" key="1">
    <source>
        <dbReference type="ARBA" id="ARBA00000032"/>
    </source>
</evidence>
<dbReference type="STRING" id="131310.A0A0N5A408"/>
<evidence type="ECO:0000256" key="3">
    <source>
        <dbReference type="SAM" id="SignalP"/>
    </source>
</evidence>
<dbReference type="InterPro" id="IPR033379">
    <property type="entry name" value="Acid_Pase_AS"/>
</dbReference>
<dbReference type="PANTHER" id="PTHR11567">
    <property type="entry name" value="ACID PHOSPHATASE-RELATED"/>
    <property type="match status" value="1"/>
</dbReference>
<dbReference type="AlphaFoldDB" id="A0A0N5A408"/>
<comment type="similarity">
    <text evidence="2">Belongs to the histidine acid phosphatase family.</text>
</comment>
<keyword evidence="4" id="KW-1185">Reference proteome</keyword>
<evidence type="ECO:0000313" key="5">
    <source>
        <dbReference type="WBParaSite" id="PTRK_0001636100.1"/>
    </source>
</evidence>
<organism evidence="4 5">
    <name type="scientific">Parastrongyloides trichosuri</name>
    <name type="common">Possum-specific nematode worm</name>
    <dbReference type="NCBI Taxonomy" id="131310"/>
    <lineage>
        <taxon>Eukaryota</taxon>
        <taxon>Metazoa</taxon>
        <taxon>Ecdysozoa</taxon>
        <taxon>Nematoda</taxon>
        <taxon>Chromadorea</taxon>
        <taxon>Rhabditida</taxon>
        <taxon>Tylenchina</taxon>
        <taxon>Panagrolaimomorpha</taxon>
        <taxon>Strongyloidoidea</taxon>
        <taxon>Strongyloididae</taxon>
        <taxon>Parastrongyloides</taxon>
    </lineage>
</organism>
<dbReference type="CDD" id="cd07061">
    <property type="entry name" value="HP_HAP_like"/>
    <property type="match status" value="1"/>
</dbReference>
<comment type="catalytic activity">
    <reaction evidence="1">
        <text>a phosphate monoester + H2O = an alcohol + phosphate</text>
        <dbReference type="Rhea" id="RHEA:15017"/>
        <dbReference type="ChEBI" id="CHEBI:15377"/>
        <dbReference type="ChEBI" id="CHEBI:30879"/>
        <dbReference type="ChEBI" id="CHEBI:43474"/>
        <dbReference type="ChEBI" id="CHEBI:67140"/>
        <dbReference type="EC" id="3.1.3.2"/>
    </reaction>
</comment>